<reference evidence="2 3" key="2">
    <citation type="submission" date="2018-03" db="EMBL/GenBank/DDBJ databases">
        <title>The ancient ancestry and fast evolution of plastids.</title>
        <authorList>
            <person name="Moore K.R."/>
            <person name="Magnabosco C."/>
            <person name="Momper L."/>
            <person name="Gold D.A."/>
            <person name="Bosak T."/>
            <person name="Fournier G.P."/>
        </authorList>
    </citation>
    <scope>NUCLEOTIDE SEQUENCE [LARGE SCALE GENOMIC DNA]</scope>
    <source>
        <strain evidence="2 3">ULC18</strain>
    </source>
</reference>
<keyword evidence="3" id="KW-1185">Reference proteome</keyword>
<proteinExistence type="predicted"/>
<dbReference type="EMBL" id="PVWK01000117">
    <property type="protein sequence ID" value="PSB26019.1"/>
    <property type="molecule type" value="Genomic_DNA"/>
</dbReference>
<comment type="caution">
    <text evidence="2">The sequence shown here is derived from an EMBL/GenBank/DDBJ whole genome shotgun (WGS) entry which is preliminary data.</text>
</comment>
<protein>
    <submittedName>
        <fullName evidence="2">Uncharacterized protein</fullName>
    </submittedName>
</protein>
<keyword evidence="1" id="KW-0812">Transmembrane</keyword>
<keyword evidence="1" id="KW-0472">Membrane</keyword>
<accession>A0A2T1DZY1</accession>
<dbReference type="RefSeq" id="WP_106258380.1">
    <property type="nucleotide sequence ID" value="NZ_CAWNSW010000166.1"/>
</dbReference>
<reference evidence="3" key="1">
    <citation type="submission" date="2018-02" db="EMBL/GenBank/DDBJ databases">
        <authorList>
            <person name="Moore K."/>
            <person name="Momper L."/>
        </authorList>
    </citation>
    <scope>NUCLEOTIDE SEQUENCE [LARGE SCALE GENOMIC DNA]</scope>
    <source>
        <strain evidence="3">ULC18</strain>
    </source>
</reference>
<gene>
    <name evidence="2" type="ORF">C7B82_21205</name>
</gene>
<name>A0A2T1DZY1_9CYAN</name>
<keyword evidence="1" id="KW-1133">Transmembrane helix</keyword>
<organism evidence="2 3">
    <name type="scientific">Stenomitos frigidus ULC18</name>
    <dbReference type="NCBI Taxonomy" id="2107698"/>
    <lineage>
        <taxon>Bacteria</taxon>
        <taxon>Bacillati</taxon>
        <taxon>Cyanobacteriota</taxon>
        <taxon>Cyanophyceae</taxon>
        <taxon>Leptolyngbyales</taxon>
        <taxon>Leptolyngbyaceae</taxon>
        <taxon>Stenomitos</taxon>
    </lineage>
</organism>
<evidence type="ECO:0000313" key="3">
    <source>
        <dbReference type="Proteomes" id="UP000239576"/>
    </source>
</evidence>
<dbReference type="AlphaFoldDB" id="A0A2T1DZY1"/>
<feature type="transmembrane region" description="Helical" evidence="1">
    <location>
        <begin position="33"/>
        <end position="53"/>
    </location>
</feature>
<evidence type="ECO:0000313" key="2">
    <source>
        <dbReference type="EMBL" id="PSB26019.1"/>
    </source>
</evidence>
<feature type="transmembrane region" description="Helical" evidence="1">
    <location>
        <begin position="7"/>
        <end position="27"/>
    </location>
</feature>
<dbReference type="Proteomes" id="UP000239576">
    <property type="component" value="Unassembled WGS sequence"/>
</dbReference>
<evidence type="ECO:0000256" key="1">
    <source>
        <dbReference type="SAM" id="Phobius"/>
    </source>
</evidence>
<sequence>MSKKPDFDVGLATGVQYWLVFMLGLAVLGYSPLLSITFGAIGGVASGIIAAWLKPKASYVPTKAEKQTKEEEEGKEVTTVVEPKRRSRFRKYGTPVARRQHQSRGRRHFGWLFRRKV</sequence>